<sequence length="153" mass="18461">MMDPRMRQIETWLYAYPSWKRRVKNLQAQLNDYPRVGWFSTVPSFPQGETSDPTYDAVERRWILEEEHIRPLLFWIGLIDNALAVLTDEEMTLVRLKYFEQKNNTIVWEEMYISRRAFFRLRMAVLHRLFEVLGGEFALIWETTDPEWSPASR</sequence>
<gene>
    <name evidence="1" type="ORF">ACFSB2_08870</name>
</gene>
<evidence type="ECO:0000313" key="1">
    <source>
        <dbReference type="EMBL" id="MFD1674808.1"/>
    </source>
</evidence>
<proteinExistence type="predicted"/>
<dbReference type="Proteomes" id="UP001597079">
    <property type="component" value="Unassembled WGS sequence"/>
</dbReference>
<protein>
    <recommendedName>
        <fullName evidence="3">RinA family phage transcriptional activator</fullName>
    </recommendedName>
</protein>
<dbReference type="RefSeq" id="WP_377942678.1">
    <property type="nucleotide sequence ID" value="NZ_JBHUCX010000021.1"/>
</dbReference>
<name>A0ABW4JGG4_9BACL</name>
<accession>A0ABW4JGG4</accession>
<evidence type="ECO:0000313" key="2">
    <source>
        <dbReference type="Proteomes" id="UP001597079"/>
    </source>
</evidence>
<evidence type="ECO:0008006" key="3">
    <source>
        <dbReference type="Google" id="ProtNLM"/>
    </source>
</evidence>
<comment type="caution">
    <text evidence="1">The sequence shown here is derived from an EMBL/GenBank/DDBJ whole genome shotgun (WGS) entry which is preliminary data.</text>
</comment>
<dbReference type="EMBL" id="JBHUCX010000021">
    <property type="protein sequence ID" value="MFD1674808.1"/>
    <property type="molecule type" value="Genomic_DNA"/>
</dbReference>
<organism evidence="1 2">
    <name type="scientific">Alicyclobacillus fodiniaquatilis</name>
    <dbReference type="NCBI Taxonomy" id="1661150"/>
    <lineage>
        <taxon>Bacteria</taxon>
        <taxon>Bacillati</taxon>
        <taxon>Bacillota</taxon>
        <taxon>Bacilli</taxon>
        <taxon>Bacillales</taxon>
        <taxon>Alicyclobacillaceae</taxon>
        <taxon>Alicyclobacillus</taxon>
    </lineage>
</organism>
<reference evidence="2" key="1">
    <citation type="journal article" date="2019" name="Int. J. Syst. Evol. Microbiol.">
        <title>The Global Catalogue of Microorganisms (GCM) 10K type strain sequencing project: providing services to taxonomists for standard genome sequencing and annotation.</title>
        <authorList>
            <consortium name="The Broad Institute Genomics Platform"/>
            <consortium name="The Broad Institute Genome Sequencing Center for Infectious Disease"/>
            <person name="Wu L."/>
            <person name="Ma J."/>
        </authorList>
    </citation>
    <scope>NUCLEOTIDE SEQUENCE [LARGE SCALE GENOMIC DNA]</scope>
    <source>
        <strain evidence="2">CGMCC 1.12286</strain>
    </source>
</reference>
<keyword evidence="2" id="KW-1185">Reference proteome</keyword>